<proteinExistence type="predicted"/>
<dbReference type="AlphaFoldDB" id="A0A2T2WHU1"/>
<evidence type="ECO:0000256" key="1">
    <source>
        <dbReference type="SAM" id="Phobius"/>
    </source>
</evidence>
<accession>A0A2T2WHU1</accession>
<sequence length="88" mass="9311">MGRVLAGIGIVVNLFLPGVGSLIMGKWSTGGIQVGVLAVVWILKLISFGLLGYVLWPVTAAIWVWALAGGILTYVERSHRAALKAARP</sequence>
<feature type="transmembrane region" description="Helical" evidence="1">
    <location>
        <begin position="6"/>
        <end position="24"/>
    </location>
</feature>
<comment type="caution">
    <text evidence="2">The sequence shown here is derived from an EMBL/GenBank/DDBJ whole genome shotgun (WGS) entry which is preliminary data.</text>
</comment>
<protein>
    <submittedName>
        <fullName evidence="2">Uncharacterized protein</fullName>
    </submittedName>
</protein>
<reference evidence="2 3" key="1">
    <citation type="journal article" date="2014" name="BMC Genomics">
        <title>Comparison of environmental and isolate Sulfobacillus genomes reveals diverse carbon, sulfur, nitrogen, and hydrogen metabolisms.</title>
        <authorList>
            <person name="Justice N.B."/>
            <person name="Norman A."/>
            <person name="Brown C.T."/>
            <person name="Singh A."/>
            <person name="Thomas B.C."/>
            <person name="Banfield J.F."/>
        </authorList>
    </citation>
    <scope>NUCLEOTIDE SEQUENCE [LARGE SCALE GENOMIC DNA]</scope>
    <source>
        <strain evidence="2">AMDSBA3</strain>
    </source>
</reference>
<keyword evidence="1" id="KW-1133">Transmembrane helix</keyword>
<feature type="transmembrane region" description="Helical" evidence="1">
    <location>
        <begin position="31"/>
        <end position="48"/>
    </location>
</feature>
<dbReference type="EMBL" id="PXYV01000027">
    <property type="protein sequence ID" value="PSR21807.1"/>
    <property type="molecule type" value="Genomic_DNA"/>
</dbReference>
<gene>
    <name evidence="2" type="ORF">C7B45_09510</name>
</gene>
<evidence type="ECO:0000313" key="2">
    <source>
        <dbReference type="EMBL" id="PSR21807.1"/>
    </source>
</evidence>
<organism evidence="2 3">
    <name type="scientific">Sulfobacillus acidophilus</name>
    <dbReference type="NCBI Taxonomy" id="53633"/>
    <lineage>
        <taxon>Bacteria</taxon>
        <taxon>Bacillati</taxon>
        <taxon>Bacillota</taxon>
        <taxon>Clostridia</taxon>
        <taxon>Eubacteriales</taxon>
        <taxon>Clostridiales Family XVII. Incertae Sedis</taxon>
        <taxon>Sulfobacillus</taxon>
    </lineage>
</organism>
<dbReference type="Proteomes" id="UP000241848">
    <property type="component" value="Unassembled WGS sequence"/>
</dbReference>
<evidence type="ECO:0000313" key="3">
    <source>
        <dbReference type="Proteomes" id="UP000241848"/>
    </source>
</evidence>
<feature type="transmembrane region" description="Helical" evidence="1">
    <location>
        <begin position="54"/>
        <end position="75"/>
    </location>
</feature>
<name>A0A2T2WHU1_9FIRM</name>
<keyword evidence="1" id="KW-0472">Membrane</keyword>
<keyword evidence="1" id="KW-0812">Transmembrane</keyword>